<protein>
    <recommendedName>
        <fullName evidence="9">DDE Tnp4 domain-containing protein</fullName>
    </recommendedName>
</protein>
<keyword evidence="2" id="KW-0479">Metal-binding</keyword>
<evidence type="ECO:0008006" key="9">
    <source>
        <dbReference type="Google" id="ProtNLM"/>
    </source>
</evidence>
<organism evidence="7 8">
    <name type="scientific">Lactuca sativa</name>
    <name type="common">Garden lettuce</name>
    <dbReference type="NCBI Taxonomy" id="4236"/>
    <lineage>
        <taxon>Eukaryota</taxon>
        <taxon>Viridiplantae</taxon>
        <taxon>Streptophyta</taxon>
        <taxon>Embryophyta</taxon>
        <taxon>Tracheophyta</taxon>
        <taxon>Spermatophyta</taxon>
        <taxon>Magnoliopsida</taxon>
        <taxon>eudicotyledons</taxon>
        <taxon>Gunneridae</taxon>
        <taxon>Pentapetalae</taxon>
        <taxon>asterids</taxon>
        <taxon>campanulids</taxon>
        <taxon>Asterales</taxon>
        <taxon>Asteraceae</taxon>
        <taxon>Cichorioideae</taxon>
        <taxon>Cichorieae</taxon>
        <taxon>Lactucinae</taxon>
        <taxon>Lactuca</taxon>
    </lineage>
</organism>
<feature type="domain" description="DDE Tnp4" evidence="5">
    <location>
        <begin position="187"/>
        <end position="313"/>
    </location>
</feature>
<dbReference type="AlphaFoldDB" id="A0A9R1UX23"/>
<gene>
    <name evidence="7" type="ORF">LSAT_V11C800418880</name>
</gene>
<dbReference type="EMBL" id="NBSK02000008">
    <property type="protein sequence ID" value="KAJ0194403.1"/>
    <property type="molecule type" value="Genomic_DNA"/>
</dbReference>
<accession>A0A9R1UX23</accession>
<dbReference type="Pfam" id="PF13359">
    <property type="entry name" value="DDE_Tnp_4"/>
    <property type="match status" value="1"/>
</dbReference>
<feature type="region of interest" description="Disordered" evidence="3">
    <location>
        <begin position="535"/>
        <end position="558"/>
    </location>
</feature>
<evidence type="ECO:0000256" key="1">
    <source>
        <dbReference type="ARBA" id="ARBA00001968"/>
    </source>
</evidence>
<evidence type="ECO:0000259" key="6">
    <source>
        <dbReference type="Pfam" id="PF26138"/>
    </source>
</evidence>
<dbReference type="Pfam" id="PF26138">
    <property type="entry name" value="DUF8040"/>
    <property type="match status" value="1"/>
</dbReference>
<evidence type="ECO:0000313" key="7">
    <source>
        <dbReference type="EMBL" id="KAJ0194403.1"/>
    </source>
</evidence>
<dbReference type="GO" id="GO:0046872">
    <property type="term" value="F:metal ion binding"/>
    <property type="evidence" value="ECO:0007669"/>
    <property type="project" value="UniProtKB-KW"/>
</dbReference>
<proteinExistence type="predicted"/>
<comment type="cofactor">
    <cofactor evidence="1">
        <name>a divalent metal cation</name>
        <dbReference type="ChEBI" id="CHEBI:60240"/>
    </cofactor>
</comment>
<keyword evidence="8" id="KW-1185">Reference proteome</keyword>
<name>A0A9R1UX23_LACSA</name>
<reference evidence="7 8" key="1">
    <citation type="journal article" date="2017" name="Nat. Commun.">
        <title>Genome assembly with in vitro proximity ligation data and whole-genome triplication in lettuce.</title>
        <authorList>
            <person name="Reyes-Chin-Wo S."/>
            <person name="Wang Z."/>
            <person name="Yang X."/>
            <person name="Kozik A."/>
            <person name="Arikit S."/>
            <person name="Song C."/>
            <person name="Xia L."/>
            <person name="Froenicke L."/>
            <person name="Lavelle D.O."/>
            <person name="Truco M.J."/>
            <person name="Xia R."/>
            <person name="Zhu S."/>
            <person name="Xu C."/>
            <person name="Xu H."/>
            <person name="Xu X."/>
            <person name="Cox K."/>
            <person name="Korf I."/>
            <person name="Meyers B.C."/>
            <person name="Michelmore R.W."/>
        </authorList>
    </citation>
    <scope>NUCLEOTIDE SEQUENCE [LARGE SCALE GENOMIC DNA]</scope>
    <source>
        <strain evidence="8">cv. Salinas</strain>
        <tissue evidence="7">Seedlings</tissue>
    </source>
</reference>
<dbReference type="InterPro" id="IPR027806">
    <property type="entry name" value="HARBI1_dom"/>
</dbReference>
<evidence type="ECO:0000259" key="5">
    <source>
        <dbReference type="Pfam" id="PF13359"/>
    </source>
</evidence>
<dbReference type="PANTHER" id="PTHR46250">
    <property type="entry name" value="MYB/SANT-LIKE DNA-BINDING DOMAIN PROTEIN-RELATED"/>
    <property type="match status" value="1"/>
</dbReference>
<sequence length="621" mass="72043">MSMKMSRPSLTTYNRRQRQNSLILKWWNVVLHIAVLRPLMIFKNHIDKRRIKRISSNIDQYPILHEIVYESDTMSISQIRMSRMCFKNRNMDIDEQVAMFLHILAHDVKNRVIISRFHRSGETISRHFSRVCNDVIRLHTRLLKRPELVPNNSTDQRWKWLKNCLGALDGTYIKCLNDIATNVLGVQDMQFIYVLPGWEGSVANGRVLRDALLRPHGLKVPRPGYYLVDVGYTNGEGFLAPYRGQRYHLNEWRHGHQPTTAKEFFNMKHSSARNVIERCFGILKGRWGILKDNSYYPIEMKNKIIMACCLLHNFIRQEMEVNPFNNECDRDEGTGDVGPEDVDNITSVGTSNEWTIFRDNLAESIQIRNYKTWTNNEEAKLVEALVNMTNVGGFKVDNGFKSSYLQHLEQALKQSLPDSGILGKPHIESKIKTMKRDCQCVYNMVNGSNTIEFGYDSEKHCVTVEDPVWEAYLQVHKEATRWKHKSFPYYEDLCIVFGKDQAQGNRARDFIEMQQDVNLEEEMQESDDNILESEEISHNTSVQNDETSPSVRSNKRKRPADDVFHNVVGLITESLKEISKDLSECIKFDVKINELSEKIPPEILKMGSLSQVEKFEALTTI</sequence>
<dbReference type="Proteomes" id="UP000235145">
    <property type="component" value="Unassembled WGS sequence"/>
</dbReference>
<comment type="caution">
    <text evidence="7">The sequence shown here is derived from an EMBL/GenBank/DDBJ whole genome shotgun (WGS) entry which is preliminary data.</text>
</comment>
<feature type="domain" description="Myb/SANT-like" evidence="4">
    <location>
        <begin position="372"/>
        <end position="472"/>
    </location>
</feature>
<feature type="compositionally biased region" description="Polar residues" evidence="3">
    <location>
        <begin position="538"/>
        <end position="552"/>
    </location>
</feature>
<evidence type="ECO:0000256" key="2">
    <source>
        <dbReference type="ARBA" id="ARBA00022723"/>
    </source>
</evidence>
<feature type="domain" description="DUF8040" evidence="6">
    <location>
        <begin position="79"/>
        <end position="136"/>
    </location>
</feature>
<evidence type="ECO:0000259" key="4">
    <source>
        <dbReference type="Pfam" id="PF12776"/>
    </source>
</evidence>
<dbReference type="InterPro" id="IPR058353">
    <property type="entry name" value="DUF8040"/>
</dbReference>
<dbReference type="Pfam" id="PF12776">
    <property type="entry name" value="Myb_DNA-bind_3"/>
    <property type="match status" value="1"/>
</dbReference>
<evidence type="ECO:0000313" key="8">
    <source>
        <dbReference type="Proteomes" id="UP000235145"/>
    </source>
</evidence>
<dbReference type="InterPro" id="IPR024752">
    <property type="entry name" value="Myb/SANT-like_dom"/>
</dbReference>
<dbReference type="PANTHER" id="PTHR46250:SF17">
    <property type="entry name" value="MYB_SANT-LIKE DOMAIN-CONTAINING PROTEIN"/>
    <property type="match status" value="1"/>
</dbReference>
<evidence type="ECO:0000256" key="3">
    <source>
        <dbReference type="SAM" id="MobiDB-lite"/>
    </source>
</evidence>